<dbReference type="GO" id="GO:0015159">
    <property type="term" value="F:polysaccharide transmembrane transporter activity"/>
    <property type="evidence" value="ECO:0007669"/>
    <property type="project" value="InterPro"/>
</dbReference>
<keyword evidence="6" id="KW-1185">Reference proteome</keyword>
<evidence type="ECO:0000313" key="6">
    <source>
        <dbReference type="Proteomes" id="UP000294546"/>
    </source>
</evidence>
<dbReference type="AlphaFoldDB" id="A0A4R1GM27"/>
<proteinExistence type="predicted"/>
<evidence type="ECO:0000256" key="2">
    <source>
        <dbReference type="SAM" id="SignalP"/>
    </source>
</evidence>
<dbReference type="InterPro" id="IPR049712">
    <property type="entry name" value="Poly_export"/>
</dbReference>
<dbReference type="Gene3D" id="3.30.1950.10">
    <property type="entry name" value="wza like domain"/>
    <property type="match status" value="1"/>
</dbReference>
<dbReference type="PANTHER" id="PTHR33619">
    <property type="entry name" value="POLYSACCHARIDE EXPORT PROTEIN GFCE-RELATED"/>
    <property type="match status" value="1"/>
</dbReference>
<dbReference type="RefSeq" id="WP_132291502.1">
    <property type="nucleotide sequence ID" value="NZ_SMFU01000008.1"/>
</dbReference>
<keyword evidence="1 2" id="KW-0732">Signal</keyword>
<feature type="signal peptide" evidence="2">
    <location>
        <begin position="1"/>
        <end position="26"/>
    </location>
</feature>
<organism evidence="5 6">
    <name type="scientific">Marinobacterium mangrovicola</name>
    <dbReference type="NCBI Taxonomy" id="1476959"/>
    <lineage>
        <taxon>Bacteria</taxon>
        <taxon>Pseudomonadati</taxon>
        <taxon>Pseudomonadota</taxon>
        <taxon>Gammaproteobacteria</taxon>
        <taxon>Oceanospirillales</taxon>
        <taxon>Oceanospirillaceae</taxon>
        <taxon>Marinobacterium</taxon>
    </lineage>
</organism>
<feature type="domain" description="Soluble ligand binding" evidence="4">
    <location>
        <begin position="474"/>
        <end position="521"/>
    </location>
</feature>
<dbReference type="PANTHER" id="PTHR33619:SF3">
    <property type="entry name" value="POLYSACCHARIDE EXPORT PROTEIN GFCE-RELATED"/>
    <property type="match status" value="1"/>
</dbReference>
<evidence type="ECO:0000259" key="4">
    <source>
        <dbReference type="Pfam" id="PF10531"/>
    </source>
</evidence>
<dbReference type="Proteomes" id="UP000294546">
    <property type="component" value="Unassembled WGS sequence"/>
</dbReference>
<reference evidence="5 6" key="1">
    <citation type="submission" date="2019-03" db="EMBL/GenBank/DDBJ databases">
        <title>Genomic Encyclopedia of Archaeal and Bacterial Type Strains, Phase II (KMG-II): from individual species to whole genera.</title>
        <authorList>
            <person name="Goeker M."/>
        </authorList>
    </citation>
    <scope>NUCLEOTIDE SEQUENCE [LARGE SCALE GENOMIC DNA]</scope>
    <source>
        <strain evidence="5 6">DSM 27697</strain>
    </source>
</reference>
<evidence type="ECO:0000259" key="3">
    <source>
        <dbReference type="Pfam" id="PF02563"/>
    </source>
</evidence>
<dbReference type="Pfam" id="PF02563">
    <property type="entry name" value="Poly_export"/>
    <property type="match status" value="1"/>
</dbReference>
<dbReference type="OrthoDB" id="9808948at2"/>
<gene>
    <name evidence="5" type="ORF">CLV83_2098</name>
</gene>
<evidence type="ECO:0000313" key="5">
    <source>
        <dbReference type="EMBL" id="TCK07239.1"/>
    </source>
</evidence>
<evidence type="ECO:0000256" key="1">
    <source>
        <dbReference type="ARBA" id="ARBA00022729"/>
    </source>
</evidence>
<feature type="domain" description="Polysaccharide export protein N-terminal" evidence="3">
    <location>
        <begin position="99"/>
        <end position="171"/>
    </location>
</feature>
<dbReference type="InterPro" id="IPR003715">
    <property type="entry name" value="Poly_export_N"/>
</dbReference>
<feature type="chain" id="PRO_5020574301" evidence="2">
    <location>
        <begin position="27"/>
        <end position="570"/>
    </location>
</feature>
<name>A0A4R1GM27_9GAMM</name>
<comment type="caution">
    <text evidence="5">The sequence shown here is derived from an EMBL/GenBank/DDBJ whole genome shotgun (WGS) entry which is preliminary data.</text>
</comment>
<dbReference type="EMBL" id="SMFU01000008">
    <property type="protein sequence ID" value="TCK07239.1"/>
    <property type="molecule type" value="Genomic_DNA"/>
</dbReference>
<accession>A0A4R1GM27</accession>
<protein>
    <submittedName>
        <fullName evidence="5">Protein involved in polysaccharide export with SLBB domain</fullName>
    </submittedName>
</protein>
<dbReference type="Pfam" id="PF10531">
    <property type="entry name" value="SLBB"/>
    <property type="match status" value="1"/>
</dbReference>
<sequence length="570" mass="62178">MKQIKALFRPFLLGLGGLVLASQAQAMDIDNSGILSGVDRAAPIPQTIDEQQSRTDWRTARFGKGSLDALSEDDMDLVLPFGSHLFNGGFSGIRADGLNSDYRLVPGDQVTLRVWGAVEIERIMPVDAQGNIFVPGIGPIKVQGSTNGELNSKVTSAIKSVYPEGVEVYTNLQGVQPVAVFVTGYVEHPGRYAGTPTDSLLYFIDQAGGIDSRLGSYRKISVKRNNEIIASADLYDFLLDGKLPLPQFQDGDTIVISERGPSVVVTGDVERDYRYELLPEEMNGGALLSLARTKSDVSHVLLRGNRDDGPISIYVAVNELSQQPLRSGDEVLFSSDQRDETIVVQLEGSFYGPSRYALPKDVRLQEFLDAIAVPPQLTDTSSISLRRVSVAERQREALQESLHRLETNYLSTPSSTSEEAEIRLKESELISNFVAKASQVEPNGRLVVSHNDQISNIRLQDGDVITLPEYSDSVMVSGEVLVPQSMVYKPGLTAMDYIESSGGFSQNADDENVLVVRMNGELRQASDVSLKPGDEILVLPVIPTKNLQLATSISQIVYQIAIAAKVAFDL</sequence>
<dbReference type="Gene3D" id="3.10.560.10">
    <property type="entry name" value="Outer membrane lipoprotein wza domain like"/>
    <property type="match status" value="2"/>
</dbReference>
<dbReference type="InterPro" id="IPR019554">
    <property type="entry name" value="Soluble_ligand-bd"/>
</dbReference>